<keyword evidence="2 10" id="KW-0963">Cytoplasm</keyword>
<feature type="binding site" evidence="10">
    <location>
        <position position="134"/>
    </location>
    <ligand>
        <name>ATP</name>
        <dbReference type="ChEBI" id="CHEBI:30616"/>
    </ligand>
</feature>
<dbReference type="PANTHER" id="PTHR10953">
    <property type="entry name" value="UBIQUITIN-ACTIVATING ENZYME E1"/>
    <property type="match status" value="1"/>
</dbReference>
<dbReference type="InterPro" id="IPR028885">
    <property type="entry name" value="MOCS3/Uba4"/>
</dbReference>
<keyword evidence="14 15" id="KW-0548">Nucleotidyltransferase</keyword>
<evidence type="ECO:0000256" key="3">
    <source>
        <dbReference type="ARBA" id="ARBA00022679"/>
    </source>
</evidence>
<dbReference type="OrthoDB" id="10261062at2759"/>
<dbReference type="FunFam" id="3.40.250.10:FF:000014">
    <property type="entry name" value="Adenylyltransferase and sulfurtransferase MOCS3"/>
    <property type="match status" value="1"/>
</dbReference>
<dbReference type="PROSITE" id="PS50206">
    <property type="entry name" value="RHODANESE_3"/>
    <property type="match status" value="1"/>
</dbReference>
<keyword evidence="10" id="KW-0501">Molybdenum cofactor biosynthesis</keyword>
<comment type="subcellular location">
    <subcellularLocation>
        <location evidence="1">Cytoplasm</location>
        <location evidence="1">Cytosol</location>
    </subcellularLocation>
</comment>
<feature type="coiled-coil region" evidence="11">
    <location>
        <begin position="12"/>
        <end position="39"/>
    </location>
</feature>
<dbReference type="Gene3D" id="3.40.250.10">
    <property type="entry name" value="Rhodanese-like domain"/>
    <property type="match status" value="1"/>
</dbReference>
<keyword evidence="7 10" id="KW-0862">Zinc</keyword>
<dbReference type="InterPro" id="IPR000594">
    <property type="entry name" value="ThiF_NAD_FAD-bd"/>
</dbReference>
<dbReference type="InterPro" id="IPR036873">
    <property type="entry name" value="Rhodanese-like_dom_sf"/>
</dbReference>
<gene>
    <name evidence="14 15 16" type="primary">LOC105048961</name>
    <name evidence="10" type="synonym">CNX5</name>
    <name evidence="10" type="synonym">MOCS3</name>
    <name evidence="10" type="synonym">UBA4</name>
</gene>
<feature type="binding site" evidence="10">
    <location>
        <position position="322"/>
    </location>
    <ligand>
        <name>Zn(2+)</name>
        <dbReference type="ChEBI" id="CHEBI:29105"/>
    </ligand>
</feature>
<organism evidence="13 15">
    <name type="scientific">Elaeis guineensis var. tenera</name>
    <name type="common">Oil palm</name>
    <dbReference type="NCBI Taxonomy" id="51953"/>
    <lineage>
        <taxon>Eukaryota</taxon>
        <taxon>Viridiplantae</taxon>
        <taxon>Streptophyta</taxon>
        <taxon>Embryophyta</taxon>
        <taxon>Tracheophyta</taxon>
        <taxon>Spermatophyta</taxon>
        <taxon>Magnoliopsida</taxon>
        <taxon>Liliopsida</taxon>
        <taxon>Arecaceae</taxon>
        <taxon>Arecoideae</taxon>
        <taxon>Cocoseae</taxon>
        <taxon>Elaeidinae</taxon>
        <taxon>Elaeis</taxon>
    </lineage>
</organism>
<comment type="catalytic activity">
    <reaction evidence="10">
        <text>[molybdopterin-synthase sulfur-carrier protein]-C-terminal Gly-Gly-AMP + S-sulfanyl-L-cysteinyl-[cysteine desulfurase] + AH2 = [molybdopterin-synthase sulfur-carrier protein]-C-terminal-Gly-aminoethanethioate + L-cysteinyl-[cysteine desulfurase] + A + AMP + 2 H(+)</text>
        <dbReference type="Rhea" id="RHEA:48612"/>
        <dbReference type="Rhea" id="RHEA-COMP:12157"/>
        <dbReference type="Rhea" id="RHEA-COMP:12158"/>
        <dbReference type="Rhea" id="RHEA-COMP:12159"/>
        <dbReference type="Rhea" id="RHEA-COMP:19907"/>
        <dbReference type="ChEBI" id="CHEBI:13193"/>
        <dbReference type="ChEBI" id="CHEBI:15378"/>
        <dbReference type="ChEBI" id="CHEBI:17499"/>
        <dbReference type="ChEBI" id="CHEBI:29950"/>
        <dbReference type="ChEBI" id="CHEBI:61963"/>
        <dbReference type="ChEBI" id="CHEBI:90618"/>
        <dbReference type="ChEBI" id="CHEBI:232372"/>
        <dbReference type="ChEBI" id="CHEBI:456215"/>
        <dbReference type="EC" id="2.8.1.11"/>
    </reaction>
</comment>
<dbReference type="GO" id="GO:0005524">
    <property type="term" value="F:ATP binding"/>
    <property type="evidence" value="ECO:0007669"/>
    <property type="project" value="UniProtKB-KW"/>
</dbReference>
<feature type="binding site" evidence="10">
    <location>
        <position position="158"/>
    </location>
    <ligand>
        <name>ATP</name>
        <dbReference type="ChEBI" id="CHEBI:30616"/>
    </ligand>
</feature>
<feature type="binding site" evidence="10">
    <location>
        <begin position="141"/>
        <end position="145"/>
    </location>
    <ligand>
        <name>ATP</name>
        <dbReference type="ChEBI" id="CHEBI:30616"/>
    </ligand>
</feature>
<proteinExistence type="inferred from homology"/>
<dbReference type="UniPathway" id="UPA00344"/>
<feature type="active site" description="Cysteine persulfide intermediate; for sulfurtransferase activity" evidence="10">
    <location>
        <position position="436"/>
    </location>
</feature>
<keyword evidence="6 10" id="KW-0547">Nucleotide-binding</keyword>
<comment type="pathway">
    <text evidence="10">Cofactor biosynthesis; molybdopterin biosynthesis.</text>
</comment>
<dbReference type="AlphaFoldDB" id="A0A6I9RHD3"/>
<evidence type="ECO:0000313" key="14">
    <source>
        <dbReference type="RefSeq" id="XP_010926769.1"/>
    </source>
</evidence>
<evidence type="ECO:0000256" key="11">
    <source>
        <dbReference type="SAM" id="Coils"/>
    </source>
</evidence>
<dbReference type="PANTHER" id="PTHR10953:SF102">
    <property type="entry name" value="ADENYLYLTRANSFERASE AND SULFURTRANSFERASE MOCS3"/>
    <property type="match status" value="1"/>
</dbReference>
<dbReference type="GO" id="GO:0005829">
    <property type="term" value="C:cytosol"/>
    <property type="evidence" value="ECO:0007669"/>
    <property type="project" value="UniProtKB-SubCell"/>
</dbReference>
<dbReference type="GeneID" id="105048961"/>
<feature type="binding site" evidence="10">
    <location>
        <position position="113"/>
    </location>
    <ligand>
        <name>ATP</name>
        <dbReference type="ChEBI" id="CHEBI:30616"/>
    </ligand>
</feature>
<evidence type="ECO:0000259" key="12">
    <source>
        <dbReference type="PROSITE" id="PS50206"/>
    </source>
</evidence>
<keyword evidence="5 10" id="KW-0479">Metal-binding</keyword>
<dbReference type="EC" id="2.7.7.80" evidence="10"/>
<evidence type="ECO:0000256" key="4">
    <source>
        <dbReference type="ARBA" id="ARBA00022694"/>
    </source>
</evidence>
<feature type="binding site" evidence="10">
    <location>
        <begin position="202"/>
        <end position="203"/>
    </location>
    <ligand>
        <name>ATP</name>
        <dbReference type="ChEBI" id="CHEBI:30616"/>
    </ligand>
</feature>
<evidence type="ECO:0000256" key="10">
    <source>
        <dbReference type="HAMAP-Rule" id="MF_03049"/>
    </source>
</evidence>
<sequence>MDSGIVNGGASSDDILREIERLEAEKKEIENRILLLQAQLNNKTAPDACRKEDDTDRFPRPLVNSLRNGEVSGEGLSADMIYRYSRHLLLPDFGVEGQLKLLKSSILVVGAGGLGSPVALYLASCGVGCLGIVDDDMVELNNLHRQIIHAEAYVGKLKVKSAAAACRAINSSIKLVEHREALKAVNALDIVSKYDVVVDATDNLPSRYMINDCCVLLGKPLISGAALGLEGQLTVHHHNGGPCYRCLFPTPPPTAACQRCSDSGVLGVVPGVIGCLQALEAIKVATAVGEPLSGRMLLFDALSSRIRIVRHLVKMRGRSSHCVVCGENAAFTQQNFQNFDYECFTQSPMSDRSSPKLKLVPESARISSKEYKELVDKHEPHVLLDVRPAHHFKISAIPGSVNIPLSILEDKLPTIDLALREAGQVSGKHASLYVVCRRGNDSQRAVQYLNGNGFPLAKDLIGGLESWAQDVDRTFPIY</sequence>
<keyword evidence="8 10" id="KW-0067">ATP-binding</keyword>
<dbReference type="SMART" id="SM00450">
    <property type="entry name" value="RHOD"/>
    <property type="match status" value="1"/>
</dbReference>
<feature type="binding site" evidence="10">
    <location>
        <position position="243"/>
    </location>
    <ligand>
        <name>Zn(2+)</name>
        <dbReference type="ChEBI" id="CHEBI:29105"/>
    </ligand>
</feature>
<feature type="active site" description="Glycyl thioester intermediate; for adenylyltransferase activity" evidence="10">
    <location>
        <position position="260"/>
    </location>
</feature>
<evidence type="ECO:0000256" key="9">
    <source>
        <dbReference type="ARBA" id="ARBA00023268"/>
    </source>
</evidence>
<comment type="pathway">
    <text evidence="10">tRNA modification; 5-methoxycarbonylmethyl-2-thiouridine-tRNA biosynthesis.</text>
</comment>
<keyword evidence="13" id="KW-1185">Reference proteome</keyword>
<feature type="binding site" evidence="10">
    <location>
        <position position="325"/>
    </location>
    <ligand>
        <name>Zn(2+)</name>
        <dbReference type="ChEBI" id="CHEBI:29105"/>
    </ligand>
</feature>
<feature type="domain" description="Rhodanese" evidence="12">
    <location>
        <begin position="377"/>
        <end position="476"/>
    </location>
</feature>
<evidence type="ECO:0000256" key="1">
    <source>
        <dbReference type="ARBA" id="ARBA00004514"/>
    </source>
</evidence>
<dbReference type="RefSeq" id="XP_010926769.1">
    <property type="nucleotide sequence ID" value="XM_010928467.3"/>
</dbReference>
<dbReference type="FunFam" id="3.40.50.720:FF:000033">
    <property type="entry name" value="Adenylyltransferase and sulfurtransferase MOCS3"/>
    <property type="match status" value="1"/>
</dbReference>
<dbReference type="SUPFAM" id="SSF69572">
    <property type="entry name" value="Activating enzymes of the ubiquitin-like proteins"/>
    <property type="match status" value="1"/>
</dbReference>
<dbReference type="GO" id="GO:0006777">
    <property type="term" value="P:Mo-molybdopterin cofactor biosynthetic process"/>
    <property type="evidence" value="ECO:0007669"/>
    <property type="project" value="UniProtKB-UniRule"/>
</dbReference>
<dbReference type="NCBIfam" id="NF004281">
    <property type="entry name" value="PRK05690.1"/>
    <property type="match status" value="1"/>
</dbReference>
<evidence type="ECO:0000256" key="8">
    <source>
        <dbReference type="ARBA" id="ARBA00022840"/>
    </source>
</evidence>
<evidence type="ECO:0000256" key="2">
    <source>
        <dbReference type="ARBA" id="ARBA00022490"/>
    </source>
</evidence>
<comment type="function">
    <text evidence="10">Plays a central role in 2-thiolation of mcm(5)S(2)U at tRNA wobble positions of cytosolic tRNA(Lys), tRNA(Glu) and tRNA(Gln). Also essential during biosynthesis of the molybdenum cofactor. Acts by mediating the C-terminal thiocarboxylation of sulfur carriers URM1 and MOCS2A. Its N-terminus first activates URM1 and MOCS2A as acyl-adenylates (-COAMP), then the persulfide sulfur on the catalytic cysteine is transferred to URM1 and MOCS2A to form thiocarboxylation (-COSH) of their C-terminus. The reaction probably involves hydrogen sulfide that is generated from the persulfide intermediate and that acts as nucleophile towards URM1 and MOCS2A. Subsequently, a transient disulfide bond is formed. Does not use thiosulfate as sulfur donor; NFS1 probably acting as a sulfur donor for thiocarboxylation reactions.</text>
</comment>
<dbReference type="CDD" id="cd00757">
    <property type="entry name" value="ThiF_MoeB_HesA_family"/>
    <property type="match status" value="1"/>
</dbReference>
<dbReference type="Proteomes" id="UP000504607">
    <property type="component" value="Chromosome 1"/>
</dbReference>
<dbReference type="Pfam" id="PF00581">
    <property type="entry name" value="Rhodanese"/>
    <property type="match status" value="1"/>
</dbReference>
<dbReference type="GO" id="GO:0061604">
    <property type="term" value="F:molybdopterin-synthase sulfurtransferase activity"/>
    <property type="evidence" value="ECO:0007669"/>
    <property type="project" value="UniProtKB-EC"/>
</dbReference>
<accession>A0A6I9RHD3</accession>
<dbReference type="InterPro" id="IPR001763">
    <property type="entry name" value="Rhodanese-like_dom"/>
</dbReference>
<comment type="cofactor">
    <cofactor evidence="10">
        <name>Zn(2+)</name>
        <dbReference type="ChEBI" id="CHEBI:29105"/>
    </cofactor>
    <text evidence="10">Binds 1 zinc ion per subunit.</text>
</comment>
<dbReference type="GO" id="GO:0046872">
    <property type="term" value="F:metal ion binding"/>
    <property type="evidence" value="ECO:0007669"/>
    <property type="project" value="UniProtKB-KW"/>
</dbReference>
<dbReference type="GO" id="GO:0002143">
    <property type="term" value="P:tRNA wobble position uridine thiolation"/>
    <property type="evidence" value="ECO:0007669"/>
    <property type="project" value="InterPro"/>
</dbReference>
<evidence type="ECO:0000313" key="16">
    <source>
        <dbReference type="RefSeq" id="XP_029121158.1"/>
    </source>
</evidence>
<dbReference type="EC" id="2.8.1.11" evidence="10"/>
<dbReference type="KEGG" id="egu:105048961"/>
<protein>
    <recommendedName>
        <fullName evidence="10">Adenylyltransferase and sulfurtransferase MOCS3</fullName>
    </recommendedName>
    <alternativeName>
        <fullName evidence="10">Molybdenum cofactor synthesis protein 3</fullName>
    </alternativeName>
    <domain>
        <recommendedName>
            <fullName evidence="10">Molybdopterin-synthase adenylyltransferase</fullName>
            <ecNumber evidence="10">2.7.7.80</ecNumber>
        </recommendedName>
        <alternativeName>
            <fullName evidence="10">Adenylyltransferase MOCS3</fullName>
        </alternativeName>
        <alternativeName>
            <fullName evidence="10">Sulfur carrier protein MOCS2A adenylyltransferase</fullName>
        </alternativeName>
    </domain>
    <domain>
        <recommendedName>
            <fullName evidence="10">Molybdopterin-synthase sulfurtransferase</fullName>
            <ecNumber evidence="10">2.8.1.11</ecNumber>
        </recommendedName>
        <alternativeName>
            <fullName evidence="10">Sulfurtransferase MOCS3</fullName>
        </alternativeName>
        <alternativeName>
            <fullName evidence="10">Sulfur carrier protein MOCS2A sulfurtransferase</fullName>
        </alternativeName>
    </domain>
</protein>
<dbReference type="GO" id="GO:0061605">
    <property type="term" value="F:molybdopterin-synthase adenylyltransferase activity"/>
    <property type="evidence" value="ECO:0007669"/>
    <property type="project" value="UniProtKB-EC"/>
</dbReference>
<dbReference type="GO" id="GO:0042292">
    <property type="term" value="F:URM1 activating enzyme activity"/>
    <property type="evidence" value="ECO:0007669"/>
    <property type="project" value="TreeGrafter"/>
</dbReference>
<dbReference type="RefSeq" id="XP_010926778.1">
    <property type="nucleotide sequence ID" value="XM_010928476.3"/>
</dbReference>
<evidence type="ECO:0000313" key="13">
    <source>
        <dbReference type="Proteomes" id="UP000504607"/>
    </source>
</evidence>
<evidence type="ECO:0000256" key="6">
    <source>
        <dbReference type="ARBA" id="ARBA00022741"/>
    </source>
</evidence>
<dbReference type="HAMAP" id="MF_03049">
    <property type="entry name" value="MOCS3_Uba4"/>
    <property type="match status" value="1"/>
</dbReference>
<reference evidence="14 15" key="1">
    <citation type="submission" date="2025-04" db="UniProtKB">
        <authorList>
            <consortium name="RefSeq"/>
        </authorList>
    </citation>
    <scope>IDENTIFICATION</scope>
</reference>
<comment type="catalytic activity">
    <reaction evidence="10">
        <text>[molybdopterin-synthase sulfur-carrier protein]-C-terminal Gly-Gly + ATP + H(+) = [molybdopterin-synthase sulfur-carrier protein]-C-terminal Gly-Gly-AMP + diphosphate</text>
        <dbReference type="Rhea" id="RHEA:43616"/>
        <dbReference type="Rhea" id="RHEA-COMP:12159"/>
        <dbReference type="Rhea" id="RHEA-COMP:12202"/>
        <dbReference type="ChEBI" id="CHEBI:15378"/>
        <dbReference type="ChEBI" id="CHEBI:30616"/>
        <dbReference type="ChEBI" id="CHEBI:33019"/>
        <dbReference type="ChEBI" id="CHEBI:90618"/>
        <dbReference type="ChEBI" id="CHEBI:90778"/>
        <dbReference type="EC" id="2.7.7.80"/>
    </reaction>
</comment>
<keyword evidence="9 10" id="KW-0511">Multifunctional enzyme</keyword>
<keyword evidence="3 10" id="KW-0808">Transferase</keyword>
<dbReference type="GO" id="GO:0004792">
    <property type="term" value="F:thiosulfate-cyanide sulfurtransferase activity"/>
    <property type="evidence" value="ECO:0007669"/>
    <property type="project" value="TreeGrafter"/>
</dbReference>
<dbReference type="UniPathway" id="UPA00988"/>
<name>A0A6I9RHD3_ELAGV</name>
<keyword evidence="4 10" id="KW-0819">tRNA processing</keyword>
<feature type="binding site" evidence="10">
    <location>
        <position position="246"/>
    </location>
    <ligand>
        <name>Zn(2+)</name>
        <dbReference type="ChEBI" id="CHEBI:29105"/>
    </ligand>
</feature>
<comment type="similarity">
    <text evidence="10">In the N-terminal section; belongs to the HesA/MoeB/ThiF family. UBA4 subfamily.</text>
</comment>
<dbReference type="RefSeq" id="XP_029121158.1">
    <property type="nucleotide sequence ID" value="XM_029265325.1"/>
</dbReference>
<dbReference type="InterPro" id="IPR045886">
    <property type="entry name" value="ThiF/MoeB/HesA"/>
</dbReference>
<evidence type="ECO:0000256" key="7">
    <source>
        <dbReference type="ARBA" id="ARBA00022833"/>
    </source>
</evidence>
<evidence type="ECO:0000313" key="15">
    <source>
        <dbReference type="RefSeq" id="XP_010926778.1"/>
    </source>
</evidence>
<dbReference type="Pfam" id="PF00899">
    <property type="entry name" value="ThiF"/>
    <property type="match status" value="1"/>
</dbReference>
<keyword evidence="11" id="KW-0175">Coiled coil</keyword>
<dbReference type="Gene3D" id="3.40.50.720">
    <property type="entry name" value="NAD(P)-binding Rossmann-like Domain"/>
    <property type="match status" value="1"/>
</dbReference>
<evidence type="ECO:0000256" key="5">
    <source>
        <dbReference type="ARBA" id="ARBA00022723"/>
    </source>
</evidence>
<dbReference type="InterPro" id="IPR035985">
    <property type="entry name" value="Ubiquitin-activating_enz"/>
</dbReference>